<sequence length="556" mass="59035">MRGFTARSEPGSQRQDLGHPVLWLVLLFTAGAWGQDVTARDLTVRMFDTDRVGAVTVTPLSGAVTWKACPGCAFQALGRAVTVKSGAAVGVVVLGDVRVETDTRRKASAAGSWRVDSERDGLRVRVTLPSERYVAAVLSGEAAADEPPASLRALAVVVRSYAMTHPGELTDSTKTQVLRLGAVSGAIADAVRETAGETLWVGGRQVPGYFTQSSGGVTEASSVAWGGVAQVWLRSQADPASERAPSQWHAEIGLEELRQALVREGFAVVGPVREIAVVRRTGSGRVGRIRVGGFEMAGPAFRFAMGRELGWNRLRSDLYTVRVVGQSAVFEGKGYGHGVGLSQAGARVMAGEGRDAGAILRFYFPGAAVRVTAQDAGWQTRDGVGWTLVSTAPDGEMVKKGDEAWRRARGLVRVSEAVHPVVRVFPTVALFRGVTGEPGWTLAATRGERIFMQPAGVRAPGLLLHEMLHVLVEARASDGVPLWFREGLVEALAEPGGSMEVGLVKDVEGKLERPGSLAEAQVAHREAGAMVRRLVKGYGVGVVVGWLTSGVPQGRE</sequence>
<dbReference type="EMBL" id="FOZL01000001">
    <property type="protein sequence ID" value="SFS05143.1"/>
    <property type="molecule type" value="Genomic_DNA"/>
</dbReference>
<dbReference type="NCBIfam" id="TIGR02669">
    <property type="entry name" value="SpoIID_LytB"/>
    <property type="match status" value="1"/>
</dbReference>
<dbReference type="Proteomes" id="UP000199024">
    <property type="component" value="Unassembled WGS sequence"/>
</dbReference>
<dbReference type="AlphaFoldDB" id="A0A1I6LNY9"/>
<evidence type="ECO:0000313" key="3">
    <source>
        <dbReference type="Proteomes" id="UP000199024"/>
    </source>
</evidence>
<dbReference type="GO" id="GO:0030435">
    <property type="term" value="P:sporulation resulting in formation of a cellular spore"/>
    <property type="evidence" value="ECO:0007669"/>
    <property type="project" value="InterPro"/>
</dbReference>
<proteinExistence type="predicted"/>
<dbReference type="InterPro" id="IPR013486">
    <property type="entry name" value="SpoIID/LytB"/>
</dbReference>
<dbReference type="STRING" id="474950.SAMN05421771_1040"/>
<accession>A0A1I6LNY9</accession>
<dbReference type="Pfam" id="PF08486">
    <property type="entry name" value="SpoIID"/>
    <property type="match status" value="1"/>
</dbReference>
<gene>
    <name evidence="2" type="ORF">SAMN05421771_1040</name>
</gene>
<organism evidence="2 3">
    <name type="scientific">Granulicella pectinivorans</name>
    <dbReference type="NCBI Taxonomy" id="474950"/>
    <lineage>
        <taxon>Bacteria</taxon>
        <taxon>Pseudomonadati</taxon>
        <taxon>Acidobacteriota</taxon>
        <taxon>Terriglobia</taxon>
        <taxon>Terriglobales</taxon>
        <taxon>Acidobacteriaceae</taxon>
        <taxon>Granulicella</taxon>
    </lineage>
</organism>
<protein>
    <submittedName>
        <fullName evidence="2">SpoIID/LytB domain protein</fullName>
    </submittedName>
</protein>
<dbReference type="InterPro" id="IPR013693">
    <property type="entry name" value="SpoIID/LytB_N"/>
</dbReference>
<evidence type="ECO:0000313" key="2">
    <source>
        <dbReference type="EMBL" id="SFS05143.1"/>
    </source>
</evidence>
<name>A0A1I6LNY9_9BACT</name>
<keyword evidence="3" id="KW-1185">Reference proteome</keyword>
<reference evidence="2 3" key="1">
    <citation type="submission" date="2016-10" db="EMBL/GenBank/DDBJ databases">
        <authorList>
            <person name="de Groot N.N."/>
        </authorList>
    </citation>
    <scope>NUCLEOTIDE SEQUENCE [LARGE SCALE GENOMIC DNA]</scope>
    <source>
        <strain evidence="2 3">DSM 21001</strain>
    </source>
</reference>
<evidence type="ECO:0000259" key="1">
    <source>
        <dbReference type="Pfam" id="PF08486"/>
    </source>
</evidence>
<feature type="domain" description="Sporulation stage II protein D amidase enhancer LytB N-terminal" evidence="1">
    <location>
        <begin position="120"/>
        <end position="199"/>
    </location>
</feature>